<dbReference type="GO" id="GO:0005634">
    <property type="term" value="C:nucleus"/>
    <property type="evidence" value="ECO:0007669"/>
    <property type="project" value="UniProtKB-SubCell"/>
</dbReference>
<dbReference type="GO" id="GO:0009873">
    <property type="term" value="P:ethylene-activated signaling pathway"/>
    <property type="evidence" value="ECO:0007669"/>
    <property type="project" value="InterPro"/>
</dbReference>
<dbReference type="InterPro" id="IPR036955">
    <property type="entry name" value="AP2/ERF_dom_sf"/>
</dbReference>
<sequence length="223" mass="24492">MAVESQDTASLLLENVWANFIGGKQADNKTTKSCKPWEELPTLDGRNGSMEILQTPPSRRRWISVGADAWEGLLDGIIPSAPNTSTKYAAEIRDSSRKGARVWLGTFETAEEAAMAYDKAALRIRGPKAHLNFPIDTVAKATGIDDSKTGGSTCSTGLGIIESFAEDRKRGCREWEEDREFVMVEEPAMKRMASVAEVAEDGYDVLEFQDLGSDYLESLLSSF</sequence>
<comment type="caution">
    <text evidence="8">The sequence shown here is derived from an EMBL/GenBank/DDBJ whole genome shotgun (WGS) entry which is preliminary data.</text>
</comment>
<reference evidence="8" key="1">
    <citation type="submission" date="2019-09" db="EMBL/GenBank/DDBJ databases">
        <title>Draft genome information of white flower Hibiscus syriacus.</title>
        <authorList>
            <person name="Kim Y.-M."/>
        </authorList>
    </citation>
    <scope>NUCLEOTIDE SEQUENCE [LARGE SCALE GENOMIC DNA]</scope>
    <source>
        <strain evidence="8">YM2019G1</strain>
    </source>
</reference>
<gene>
    <name evidence="8" type="ORF">F3Y22_tig00109924pilonHSYRG00059</name>
</gene>
<keyword evidence="2" id="KW-0805">Transcription regulation</keyword>
<name>A0A6A3BY28_HIBSY</name>
<dbReference type="InterPro" id="IPR016177">
    <property type="entry name" value="DNA-bd_dom_sf"/>
</dbReference>
<proteinExistence type="inferred from homology"/>
<dbReference type="Gene3D" id="3.30.730.10">
    <property type="entry name" value="AP2/ERF domain"/>
    <property type="match status" value="1"/>
</dbReference>
<dbReference type="Pfam" id="PF00847">
    <property type="entry name" value="AP2"/>
    <property type="match status" value="1"/>
</dbReference>
<comment type="subcellular location">
    <subcellularLocation>
        <location evidence="1">Nucleus</location>
    </subcellularLocation>
</comment>
<dbReference type="GO" id="GO:0003700">
    <property type="term" value="F:DNA-binding transcription factor activity"/>
    <property type="evidence" value="ECO:0007669"/>
    <property type="project" value="InterPro"/>
</dbReference>
<dbReference type="InterPro" id="IPR001471">
    <property type="entry name" value="AP2/ERF_dom"/>
</dbReference>
<keyword evidence="4" id="KW-0804">Transcription</keyword>
<feature type="domain" description="AP2/ERF" evidence="7">
    <location>
        <begin position="73"/>
        <end position="134"/>
    </location>
</feature>
<dbReference type="PROSITE" id="PS51032">
    <property type="entry name" value="AP2_ERF"/>
    <property type="match status" value="1"/>
</dbReference>
<evidence type="ECO:0000256" key="3">
    <source>
        <dbReference type="ARBA" id="ARBA00023125"/>
    </source>
</evidence>
<dbReference type="PANTHER" id="PTHR31190">
    <property type="entry name" value="DNA-BINDING DOMAIN"/>
    <property type="match status" value="1"/>
</dbReference>
<evidence type="ECO:0000256" key="6">
    <source>
        <dbReference type="ARBA" id="ARBA00024343"/>
    </source>
</evidence>
<dbReference type="CDD" id="cd00018">
    <property type="entry name" value="AP2"/>
    <property type="match status" value="1"/>
</dbReference>
<keyword evidence="9" id="KW-1185">Reference proteome</keyword>
<keyword evidence="3" id="KW-0238">DNA-binding</keyword>
<dbReference type="PANTHER" id="PTHR31190:SF494">
    <property type="entry name" value="OS09G0434500 PROTEIN"/>
    <property type="match status" value="1"/>
</dbReference>
<keyword evidence="5" id="KW-0539">Nucleus</keyword>
<evidence type="ECO:0000313" key="9">
    <source>
        <dbReference type="Proteomes" id="UP000436088"/>
    </source>
</evidence>
<comment type="similarity">
    <text evidence="6">Belongs to the AP2/ERF transcription factor family. ERF subfamily.</text>
</comment>
<dbReference type="SMART" id="SM00380">
    <property type="entry name" value="AP2"/>
    <property type="match status" value="1"/>
</dbReference>
<dbReference type="EMBL" id="VEPZ02000779">
    <property type="protein sequence ID" value="KAE8719912.1"/>
    <property type="molecule type" value="Genomic_DNA"/>
</dbReference>
<evidence type="ECO:0000313" key="8">
    <source>
        <dbReference type="EMBL" id="KAE8719912.1"/>
    </source>
</evidence>
<accession>A0A6A3BY28</accession>
<protein>
    <submittedName>
        <fullName evidence="8">Pathoproteinsis-related proteins transcriptional activator PTI5</fullName>
    </submittedName>
</protein>
<dbReference type="SUPFAM" id="SSF54171">
    <property type="entry name" value="DNA-binding domain"/>
    <property type="match status" value="1"/>
</dbReference>
<dbReference type="InterPro" id="IPR044808">
    <property type="entry name" value="ERF_plant"/>
</dbReference>
<dbReference type="Proteomes" id="UP000436088">
    <property type="component" value="Unassembled WGS sequence"/>
</dbReference>
<evidence type="ECO:0000256" key="1">
    <source>
        <dbReference type="ARBA" id="ARBA00004123"/>
    </source>
</evidence>
<dbReference type="AlphaFoldDB" id="A0A6A3BY28"/>
<dbReference type="GO" id="GO:0003677">
    <property type="term" value="F:DNA binding"/>
    <property type="evidence" value="ECO:0007669"/>
    <property type="project" value="UniProtKB-KW"/>
</dbReference>
<evidence type="ECO:0000256" key="2">
    <source>
        <dbReference type="ARBA" id="ARBA00023015"/>
    </source>
</evidence>
<evidence type="ECO:0000256" key="5">
    <source>
        <dbReference type="ARBA" id="ARBA00023242"/>
    </source>
</evidence>
<organism evidence="8 9">
    <name type="scientific">Hibiscus syriacus</name>
    <name type="common">Rose of Sharon</name>
    <dbReference type="NCBI Taxonomy" id="106335"/>
    <lineage>
        <taxon>Eukaryota</taxon>
        <taxon>Viridiplantae</taxon>
        <taxon>Streptophyta</taxon>
        <taxon>Embryophyta</taxon>
        <taxon>Tracheophyta</taxon>
        <taxon>Spermatophyta</taxon>
        <taxon>Magnoliopsida</taxon>
        <taxon>eudicotyledons</taxon>
        <taxon>Gunneridae</taxon>
        <taxon>Pentapetalae</taxon>
        <taxon>rosids</taxon>
        <taxon>malvids</taxon>
        <taxon>Malvales</taxon>
        <taxon>Malvaceae</taxon>
        <taxon>Malvoideae</taxon>
        <taxon>Hibiscus</taxon>
    </lineage>
</organism>
<evidence type="ECO:0000256" key="4">
    <source>
        <dbReference type="ARBA" id="ARBA00023163"/>
    </source>
</evidence>
<evidence type="ECO:0000259" key="7">
    <source>
        <dbReference type="PROSITE" id="PS51032"/>
    </source>
</evidence>